<dbReference type="eggNOG" id="COG0665">
    <property type="taxonomic scope" value="Bacteria"/>
</dbReference>
<dbReference type="GO" id="GO:0005737">
    <property type="term" value="C:cytoplasm"/>
    <property type="evidence" value="ECO:0007669"/>
    <property type="project" value="TreeGrafter"/>
</dbReference>
<dbReference type="RefSeq" id="WP_035028428.1">
    <property type="nucleotide sequence ID" value="NZ_KK073893.1"/>
</dbReference>
<comment type="caution">
    <text evidence="3">The sequence shown here is derived from an EMBL/GenBank/DDBJ whole genome shotgun (WGS) entry which is preliminary data.</text>
</comment>
<dbReference type="Gene3D" id="3.30.9.10">
    <property type="entry name" value="D-Amino Acid Oxidase, subunit A, domain 2"/>
    <property type="match status" value="1"/>
</dbReference>
<name>A0A011UEZ0_9HYPH</name>
<organism evidence="3 5">
    <name type="scientific">Aquamicrobium defluvii</name>
    <dbReference type="NCBI Taxonomy" id="69279"/>
    <lineage>
        <taxon>Bacteria</taxon>
        <taxon>Pseudomonadati</taxon>
        <taxon>Pseudomonadota</taxon>
        <taxon>Alphaproteobacteria</taxon>
        <taxon>Hyphomicrobiales</taxon>
        <taxon>Phyllobacteriaceae</taxon>
        <taxon>Aquamicrobium</taxon>
    </lineage>
</organism>
<sequence>MDHRGQNDAGLSVAIVGAGIVGCSTALALAAEGHRVTVFDREEPASGTSYGNAGAIVTGSVLPISTPAVIRSLPAYLLDRQAPATLRLGHAFAALPWLARFVAAGTPARVNRIAAAMFPLVSRALAAHRQLAQMASASDMLTQEGWLKVYTGERDFANSALERELMTRLGVVHAVLDRAALLNLEPALNPHHCHCGVYQPDAGNVRCPGGLANAYLEAACRTGATFVRDEIHGVKPVAAGGVSLSGATGDHRFDRVVIAAGAWSAILAKQLGDRVSLESERGYHLRFRPESEKLLRGPVVFPGSGFVLSPMHDGLRLISGDELAGLDAVPDYRRIRALLPEAAKAVPSLEGAHPVSEWMGHRPSTPDTLPVIGRARSSPHVVYAFGHGHLGVTLSAVTAQLIADLIGGRPAAIDLHPYRPARF</sequence>
<gene>
    <name evidence="3" type="ORF">BG36_10115</name>
    <name evidence="4" type="ORF">DES43_11486</name>
</gene>
<keyword evidence="6" id="KW-1185">Reference proteome</keyword>
<dbReference type="AlphaFoldDB" id="A0A011UEZ0"/>
<dbReference type="PANTHER" id="PTHR13847:SF289">
    <property type="entry name" value="GLYCINE OXIDASE"/>
    <property type="match status" value="1"/>
</dbReference>
<dbReference type="PANTHER" id="PTHR13847">
    <property type="entry name" value="SARCOSINE DEHYDROGENASE-RELATED"/>
    <property type="match status" value="1"/>
</dbReference>
<dbReference type="EMBL" id="SNZF01000014">
    <property type="protein sequence ID" value="TDR34479.1"/>
    <property type="molecule type" value="Genomic_DNA"/>
</dbReference>
<dbReference type="OrthoDB" id="9805337at2"/>
<evidence type="ECO:0000313" key="6">
    <source>
        <dbReference type="Proteomes" id="UP000294958"/>
    </source>
</evidence>
<dbReference type="Pfam" id="PF01266">
    <property type="entry name" value="DAO"/>
    <property type="match status" value="1"/>
</dbReference>
<dbReference type="GO" id="GO:0016491">
    <property type="term" value="F:oxidoreductase activity"/>
    <property type="evidence" value="ECO:0007669"/>
    <property type="project" value="UniProtKB-KW"/>
</dbReference>
<dbReference type="PROSITE" id="PS51257">
    <property type="entry name" value="PROKAR_LIPOPROTEIN"/>
    <property type="match status" value="1"/>
</dbReference>
<evidence type="ECO:0000313" key="5">
    <source>
        <dbReference type="Proteomes" id="UP000019849"/>
    </source>
</evidence>
<proteinExistence type="predicted"/>
<evidence type="ECO:0000256" key="1">
    <source>
        <dbReference type="ARBA" id="ARBA00023002"/>
    </source>
</evidence>
<dbReference type="HOGENOM" id="CLU_007884_9_0_5"/>
<dbReference type="STRING" id="69279.BG36_10115"/>
<dbReference type="SUPFAM" id="SSF54373">
    <property type="entry name" value="FAD-linked reductases, C-terminal domain"/>
    <property type="match status" value="1"/>
</dbReference>
<evidence type="ECO:0000313" key="4">
    <source>
        <dbReference type="EMBL" id="TDR34479.1"/>
    </source>
</evidence>
<dbReference type="EMBL" id="JENY01000021">
    <property type="protein sequence ID" value="EXL04468.1"/>
    <property type="molecule type" value="Genomic_DNA"/>
</dbReference>
<keyword evidence="1" id="KW-0560">Oxidoreductase</keyword>
<dbReference type="Proteomes" id="UP000019849">
    <property type="component" value="Unassembled WGS sequence"/>
</dbReference>
<dbReference type="InterPro" id="IPR006076">
    <property type="entry name" value="FAD-dep_OxRdtase"/>
</dbReference>
<dbReference type="Gene3D" id="3.50.50.60">
    <property type="entry name" value="FAD/NAD(P)-binding domain"/>
    <property type="match status" value="2"/>
</dbReference>
<dbReference type="SUPFAM" id="SSF51905">
    <property type="entry name" value="FAD/NAD(P)-binding domain"/>
    <property type="match status" value="1"/>
</dbReference>
<reference evidence="4 6" key="2">
    <citation type="submission" date="2019-03" db="EMBL/GenBank/DDBJ databases">
        <title>Genomic Encyclopedia of Type Strains, Phase IV (KMG-IV): sequencing the most valuable type-strain genomes for metagenomic binning, comparative biology and taxonomic classification.</title>
        <authorList>
            <person name="Goeker M."/>
        </authorList>
    </citation>
    <scope>NUCLEOTIDE SEQUENCE [LARGE SCALE GENOMIC DNA]</scope>
    <source>
        <strain evidence="4 6">DSM 11603</strain>
    </source>
</reference>
<reference evidence="3 5" key="1">
    <citation type="submission" date="2014-02" db="EMBL/GenBank/DDBJ databases">
        <title>Aquamicrobium defluvii Genome sequencing.</title>
        <authorList>
            <person name="Wang X."/>
        </authorList>
    </citation>
    <scope>NUCLEOTIDE SEQUENCE [LARGE SCALE GENOMIC DNA]</scope>
    <source>
        <strain evidence="3 5">W13Z1</strain>
    </source>
</reference>
<dbReference type="InterPro" id="IPR036188">
    <property type="entry name" value="FAD/NAD-bd_sf"/>
</dbReference>
<protein>
    <submittedName>
        <fullName evidence="4">Glycine/D-amino acid oxidase-like deaminating enzyme</fullName>
    </submittedName>
</protein>
<evidence type="ECO:0000259" key="2">
    <source>
        <dbReference type="Pfam" id="PF01266"/>
    </source>
</evidence>
<feature type="domain" description="FAD dependent oxidoreductase" evidence="2">
    <location>
        <begin position="13"/>
        <end position="405"/>
    </location>
</feature>
<dbReference type="PATRIC" id="fig|69279.3.peg.3114"/>
<accession>A0A011UEZ0</accession>
<dbReference type="Proteomes" id="UP000294958">
    <property type="component" value="Unassembled WGS sequence"/>
</dbReference>
<evidence type="ECO:0000313" key="3">
    <source>
        <dbReference type="EMBL" id="EXL04468.1"/>
    </source>
</evidence>